<evidence type="ECO:0000313" key="3">
    <source>
        <dbReference type="Proteomes" id="UP001515100"/>
    </source>
</evidence>
<comment type="caution">
    <text evidence="2">The sequence shown here is derived from an EMBL/GenBank/DDBJ whole genome shotgun (WGS) entry which is preliminary data.</text>
</comment>
<proteinExistence type="predicted"/>
<protein>
    <submittedName>
        <fullName evidence="2">Uncharacterized protein</fullName>
    </submittedName>
</protein>
<gene>
    <name evidence="2" type="ORF">ESP62_008790</name>
</gene>
<reference evidence="2" key="1">
    <citation type="submission" date="2019-09" db="EMBL/GenBank/DDBJ databases">
        <authorList>
            <person name="Li J."/>
        </authorList>
    </citation>
    <scope>NUCLEOTIDE SEQUENCE [LARGE SCALE GENOMIC DNA]</scope>
    <source>
        <strain evidence="2">NRBC 14897</strain>
    </source>
</reference>
<name>A0A641AMD7_9ACTN</name>
<dbReference type="AlphaFoldDB" id="A0A641AMD7"/>
<feature type="compositionally biased region" description="Basic residues" evidence="1">
    <location>
        <begin position="1"/>
        <end position="46"/>
    </location>
</feature>
<evidence type="ECO:0000313" key="2">
    <source>
        <dbReference type="EMBL" id="KAA1378440.1"/>
    </source>
</evidence>
<sequence>MGGRPGWRRVRRGRPPGRRTRGRRAGHDRHPAGRRRRGTTPRRVRRALGGGPASGGATVVARRGRPRAGPARR</sequence>
<accession>A0A641AMD7</accession>
<feature type="compositionally biased region" description="Basic residues" evidence="1">
    <location>
        <begin position="62"/>
        <end position="73"/>
    </location>
</feature>
<evidence type="ECO:0000256" key="1">
    <source>
        <dbReference type="SAM" id="MobiDB-lite"/>
    </source>
</evidence>
<keyword evidence="3" id="KW-1185">Reference proteome</keyword>
<dbReference type="EMBL" id="SDPP02000002">
    <property type="protein sequence ID" value="KAA1378440.1"/>
    <property type="molecule type" value="Genomic_DNA"/>
</dbReference>
<organism evidence="2 3">
    <name type="scientific">Aeromicrobium fastidiosum</name>
    <dbReference type="NCBI Taxonomy" id="52699"/>
    <lineage>
        <taxon>Bacteria</taxon>
        <taxon>Bacillati</taxon>
        <taxon>Actinomycetota</taxon>
        <taxon>Actinomycetes</taxon>
        <taxon>Propionibacteriales</taxon>
        <taxon>Nocardioidaceae</taxon>
        <taxon>Aeromicrobium</taxon>
    </lineage>
</organism>
<feature type="region of interest" description="Disordered" evidence="1">
    <location>
        <begin position="1"/>
        <end position="73"/>
    </location>
</feature>
<dbReference type="Proteomes" id="UP001515100">
    <property type="component" value="Unassembled WGS sequence"/>
</dbReference>